<evidence type="ECO:0000256" key="3">
    <source>
        <dbReference type="ARBA" id="ARBA00022630"/>
    </source>
</evidence>
<dbReference type="EMBL" id="SGXE01000002">
    <property type="protein sequence ID" value="RZS93739.1"/>
    <property type="molecule type" value="Genomic_DNA"/>
</dbReference>
<gene>
    <name evidence="7" type="primary">pdxH</name>
    <name evidence="13" type="ORF">EV197_2319</name>
</gene>
<comment type="caution">
    <text evidence="13">The sequence shown here is derived from an EMBL/GenBank/DDBJ whole genome shotgun (WGS) entry which is preliminary data.</text>
</comment>
<keyword evidence="14" id="KW-1185">Reference proteome</keyword>
<dbReference type="FunFam" id="2.30.110.10:FF:000020">
    <property type="entry name" value="PNPO isoform 11"/>
    <property type="match status" value="1"/>
</dbReference>
<feature type="binding site" evidence="7 8">
    <location>
        <position position="68"/>
    </location>
    <ligand>
        <name>substrate</name>
    </ligand>
</feature>
<dbReference type="Gene3D" id="2.30.110.10">
    <property type="entry name" value="Electron Transport, Fmn-binding Protein, Chain A"/>
    <property type="match status" value="1"/>
</dbReference>
<dbReference type="InterPro" id="IPR019576">
    <property type="entry name" value="Pyridoxamine_oxidase_dimer_C"/>
</dbReference>
<name>A0A4V2F5R5_9FLAO</name>
<evidence type="ECO:0000256" key="1">
    <source>
        <dbReference type="ARBA" id="ARBA00007301"/>
    </source>
</evidence>
<evidence type="ECO:0000256" key="7">
    <source>
        <dbReference type="HAMAP-Rule" id="MF_01629"/>
    </source>
</evidence>
<reference evidence="13 14" key="1">
    <citation type="submission" date="2019-02" db="EMBL/GenBank/DDBJ databases">
        <title>Genomic Encyclopedia of Type Strains, Phase IV (KMG-IV): sequencing the most valuable type-strain genomes for metagenomic binning, comparative biology and taxonomic classification.</title>
        <authorList>
            <person name="Goeker M."/>
        </authorList>
    </citation>
    <scope>NUCLEOTIDE SEQUENCE [LARGE SCALE GENOMIC DNA]</scope>
    <source>
        <strain evidence="13 14">DSM 17196</strain>
    </source>
</reference>
<keyword evidence="4 7" id="KW-0288">FMN</keyword>
<feature type="binding site" evidence="7 8">
    <location>
        <begin position="193"/>
        <end position="195"/>
    </location>
    <ligand>
        <name>substrate</name>
    </ligand>
</feature>
<protein>
    <recommendedName>
        <fullName evidence="7">Pyridoxine/pyridoxamine 5'-phosphate oxidase</fullName>
        <ecNumber evidence="7">1.4.3.5</ecNumber>
    </recommendedName>
    <alternativeName>
        <fullName evidence="7">PNP/PMP oxidase</fullName>
        <shortName evidence="7">PNPOx</shortName>
    </alternativeName>
    <alternativeName>
        <fullName evidence="7">Pyridoxal 5'-phosphate synthase</fullName>
    </alternativeName>
</protein>
<comment type="function">
    <text evidence="7">Catalyzes the oxidation of either pyridoxine 5'-phosphate (PNP) or pyridoxamine 5'-phosphate (PMP) into pyridoxal 5'-phosphate (PLP).</text>
</comment>
<comment type="pathway">
    <text evidence="7">Cofactor metabolism; pyridoxal 5'-phosphate salvage; pyridoxal 5'-phosphate from pyridoxamine 5'-phosphate: step 1/1.</text>
</comment>
<evidence type="ECO:0000256" key="5">
    <source>
        <dbReference type="ARBA" id="ARBA00023002"/>
    </source>
</evidence>
<feature type="binding site" evidence="7 9">
    <location>
        <begin position="142"/>
        <end position="143"/>
    </location>
    <ligand>
        <name>FMN</name>
        <dbReference type="ChEBI" id="CHEBI:58210"/>
    </ligand>
</feature>
<evidence type="ECO:0000259" key="11">
    <source>
        <dbReference type="Pfam" id="PF01243"/>
    </source>
</evidence>
<sequence>MNRDLSEYRKNYKLDFLEEKDLTASPMDLFSKWFKEVENEGSLEEANAMTLSTLEEDGFTRGRIVLLKSYDKDGFVFYTNYTSQKAKAIEKHNKVGISFFWPNLERQVTIKGIIEKLDEAKSELYFNSRPEGSKLGAWASNQSSVIESREVLENKLAALEEEYKNKEITKPPFWGGYIVRPVEIEFWQGRPNRLHDRFRYAKKGNDWKVDRLAP</sequence>
<keyword evidence="5 7" id="KW-0560">Oxidoreductase</keyword>
<dbReference type="PIRSF" id="PIRSF000190">
    <property type="entry name" value="Pyd_amn-ph_oxd"/>
    <property type="match status" value="1"/>
</dbReference>
<comment type="catalytic activity">
    <reaction evidence="7">
        <text>pyridoxamine 5'-phosphate + O2 + H2O = pyridoxal 5'-phosphate + H2O2 + NH4(+)</text>
        <dbReference type="Rhea" id="RHEA:15817"/>
        <dbReference type="ChEBI" id="CHEBI:15377"/>
        <dbReference type="ChEBI" id="CHEBI:15379"/>
        <dbReference type="ChEBI" id="CHEBI:16240"/>
        <dbReference type="ChEBI" id="CHEBI:28938"/>
        <dbReference type="ChEBI" id="CHEBI:58451"/>
        <dbReference type="ChEBI" id="CHEBI:597326"/>
        <dbReference type="EC" id="1.4.3.5"/>
    </reaction>
</comment>
<dbReference type="EC" id="1.4.3.5" evidence="7"/>
<feature type="coiled-coil region" evidence="10">
    <location>
        <begin position="142"/>
        <end position="169"/>
    </location>
</feature>
<dbReference type="AlphaFoldDB" id="A0A4V2F5R5"/>
<feature type="binding site" evidence="7 9">
    <location>
        <begin position="78"/>
        <end position="79"/>
    </location>
    <ligand>
        <name>FMN</name>
        <dbReference type="ChEBI" id="CHEBI:58210"/>
    </ligand>
</feature>
<evidence type="ECO:0000256" key="9">
    <source>
        <dbReference type="PIRSR" id="PIRSR000190-2"/>
    </source>
</evidence>
<dbReference type="HAMAP" id="MF_01629">
    <property type="entry name" value="PdxH"/>
    <property type="match status" value="1"/>
</dbReference>
<dbReference type="InterPro" id="IPR019740">
    <property type="entry name" value="Pyridox_Oxase_CS"/>
</dbReference>
<dbReference type="GO" id="GO:0004733">
    <property type="term" value="F:pyridoxamine phosphate oxidase activity"/>
    <property type="evidence" value="ECO:0007669"/>
    <property type="project" value="UniProtKB-UniRule"/>
</dbReference>
<evidence type="ECO:0000256" key="2">
    <source>
        <dbReference type="ARBA" id="ARBA00011738"/>
    </source>
</evidence>
<comment type="pathway">
    <text evidence="7">Cofactor metabolism; pyridoxal 5'-phosphate salvage; pyridoxal 5'-phosphate from pyridoxine 5'-phosphate: step 1/1.</text>
</comment>
<feature type="binding site" evidence="7 9">
    <location>
        <position position="197"/>
    </location>
    <ligand>
        <name>FMN</name>
        <dbReference type="ChEBI" id="CHEBI:58210"/>
    </ligand>
</feature>
<evidence type="ECO:0000259" key="12">
    <source>
        <dbReference type="Pfam" id="PF10590"/>
    </source>
</evidence>
<comment type="cofactor">
    <cofactor evidence="7 9">
        <name>FMN</name>
        <dbReference type="ChEBI" id="CHEBI:58210"/>
    </cofactor>
    <text evidence="7 9">Binds 1 FMN per subunit.</text>
</comment>
<dbReference type="PANTHER" id="PTHR10851:SF0">
    <property type="entry name" value="PYRIDOXINE-5'-PHOSPHATE OXIDASE"/>
    <property type="match status" value="1"/>
</dbReference>
<dbReference type="InterPro" id="IPR000659">
    <property type="entry name" value="Pyridox_Oxase"/>
</dbReference>
<feature type="binding site" evidence="7 8">
    <location>
        <position position="125"/>
    </location>
    <ligand>
        <name>substrate</name>
    </ligand>
</feature>
<feature type="binding site" evidence="8">
    <location>
        <begin position="9"/>
        <end position="12"/>
    </location>
    <ligand>
        <name>substrate</name>
    </ligand>
</feature>
<feature type="binding site" evidence="7 9">
    <location>
        <begin position="63"/>
        <end position="68"/>
    </location>
    <ligand>
        <name>FMN</name>
        <dbReference type="ChEBI" id="CHEBI:58210"/>
    </ligand>
</feature>
<organism evidence="13 14">
    <name type="scientific">Aquimarina brevivitae</name>
    <dbReference type="NCBI Taxonomy" id="323412"/>
    <lineage>
        <taxon>Bacteria</taxon>
        <taxon>Pseudomonadati</taxon>
        <taxon>Bacteroidota</taxon>
        <taxon>Flavobacteriia</taxon>
        <taxon>Flavobacteriales</taxon>
        <taxon>Flavobacteriaceae</taxon>
        <taxon>Aquimarina</taxon>
    </lineage>
</organism>
<evidence type="ECO:0000256" key="6">
    <source>
        <dbReference type="ARBA" id="ARBA00023096"/>
    </source>
</evidence>
<dbReference type="Proteomes" id="UP000292262">
    <property type="component" value="Unassembled WGS sequence"/>
</dbReference>
<comment type="subunit">
    <text evidence="2 7">Homodimer.</text>
</comment>
<accession>A0A4V2F5R5</accession>
<evidence type="ECO:0000256" key="8">
    <source>
        <dbReference type="PIRSR" id="PIRSR000190-1"/>
    </source>
</evidence>
<evidence type="ECO:0000256" key="10">
    <source>
        <dbReference type="SAM" id="Coils"/>
    </source>
</evidence>
<keyword evidence="6 7" id="KW-0664">Pyridoxine biosynthesis</keyword>
<dbReference type="Pfam" id="PF10590">
    <property type="entry name" value="PNP_phzG_C"/>
    <property type="match status" value="1"/>
</dbReference>
<dbReference type="OrthoDB" id="9780392at2"/>
<feature type="binding site" evidence="7 9">
    <location>
        <position position="107"/>
    </location>
    <ligand>
        <name>FMN</name>
        <dbReference type="ChEBI" id="CHEBI:58210"/>
    </ligand>
</feature>
<dbReference type="Pfam" id="PF01243">
    <property type="entry name" value="PNPOx_N"/>
    <property type="match status" value="1"/>
</dbReference>
<comment type="caution">
    <text evidence="7">Lacks conserved residue(s) required for the propagation of feature annotation.</text>
</comment>
<proteinExistence type="inferred from homology"/>
<keyword evidence="3 7" id="KW-0285">Flavoprotein</keyword>
<dbReference type="PROSITE" id="PS01064">
    <property type="entry name" value="PYRIDOX_OXIDASE"/>
    <property type="match status" value="1"/>
</dbReference>
<dbReference type="InterPro" id="IPR011576">
    <property type="entry name" value="Pyridox_Oxase_N"/>
</dbReference>
<comment type="similarity">
    <text evidence="1 7">Belongs to the pyridoxamine 5'-phosphate oxidase family.</text>
</comment>
<keyword evidence="10" id="KW-0175">Coiled coil</keyword>
<evidence type="ECO:0000256" key="4">
    <source>
        <dbReference type="ARBA" id="ARBA00022643"/>
    </source>
</evidence>
<dbReference type="PANTHER" id="PTHR10851">
    <property type="entry name" value="PYRIDOXINE-5-PHOSPHATE OXIDASE"/>
    <property type="match status" value="1"/>
</dbReference>
<dbReference type="SUPFAM" id="SSF50475">
    <property type="entry name" value="FMN-binding split barrel"/>
    <property type="match status" value="1"/>
</dbReference>
<feature type="binding site" evidence="7 8">
    <location>
        <position position="133"/>
    </location>
    <ligand>
        <name>substrate</name>
    </ligand>
</feature>
<dbReference type="NCBIfam" id="TIGR00558">
    <property type="entry name" value="pdxH"/>
    <property type="match status" value="1"/>
</dbReference>
<feature type="binding site" evidence="7 9">
    <location>
        <position position="85"/>
    </location>
    <ligand>
        <name>FMN</name>
        <dbReference type="ChEBI" id="CHEBI:58210"/>
    </ligand>
</feature>
<dbReference type="RefSeq" id="WP_130286853.1">
    <property type="nucleotide sequence ID" value="NZ_SGXE01000002.1"/>
</dbReference>
<comment type="catalytic activity">
    <reaction evidence="7">
        <text>pyridoxine 5'-phosphate + O2 = pyridoxal 5'-phosphate + H2O2</text>
        <dbReference type="Rhea" id="RHEA:15149"/>
        <dbReference type="ChEBI" id="CHEBI:15379"/>
        <dbReference type="ChEBI" id="CHEBI:16240"/>
        <dbReference type="ChEBI" id="CHEBI:58589"/>
        <dbReference type="ChEBI" id="CHEBI:597326"/>
        <dbReference type="EC" id="1.4.3.5"/>
    </reaction>
</comment>
<dbReference type="InterPro" id="IPR012349">
    <property type="entry name" value="Split_barrel_FMN-bd"/>
</dbReference>
<dbReference type="NCBIfam" id="NF004231">
    <property type="entry name" value="PRK05679.1"/>
    <property type="match status" value="1"/>
</dbReference>
<evidence type="ECO:0000313" key="14">
    <source>
        <dbReference type="Proteomes" id="UP000292262"/>
    </source>
</evidence>
<feature type="binding site" evidence="7 9">
    <location>
        <position position="187"/>
    </location>
    <ligand>
        <name>FMN</name>
        <dbReference type="ChEBI" id="CHEBI:58210"/>
    </ligand>
</feature>
<evidence type="ECO:0000313" key="13">
    <source>
        <dbReference type="EMBL" id="RZS93739.1"/>
    </source>
</evidence>
<dbReference type="GO" id="GO:0010181">
    <property type="term" value="F:FMN binding"/>
    <property type="evidence" value="ECO:0007669"/>
    <property type="project" value="UniProtKB-UniRule"/>
</dbReference>
<feature type="binding site" evidence="7 8">
    <location>
        <position position="129"/>
    </location>
    <ligand>
        <name>substrate</name>
    </ligand>
</feature>
<feature type="domain" description="Pyridoxamine 5'-phosphate oxidase N-terminal" evidence="11">
    <location>
        <begin position="42"/>
        <end position="158"/>
    </location>
</feature>
<dbReference type="GO" id="GO:0008615">
    <property type="term" value="P:pyridoxine biosynthetic process"/>
    <property type="evidence" value="ECO:0007669"/>
    <property type="project" value="UniProtKB-UniRule"/>
</dbReference>
<dbReference type="UniPathway" id="UPA01068">
    <property type="reaction ID" value="UER00304"/>
</dbReference>
<feature type="domain" description="Pyridoxine 5'-phosphate oxidase dimerisation C-terminal" evidence="12">
    <location>
        <begin position="174"/>
        <end position="214"/>
    </location>
</feature>